<protein>
    <recommendedName>
        <fullName evidence="3">Secreted protein</fullName>
    </recommendedName>
</protein>
<proteinExistence type="predicted"/>
<dbReference type="EMBL" id="JAAFYZ010000031">
    <property type="protein sequence ID" value="MBS2547611.1"/>
    <property type="molecule type" value="Genomic_DNA"/>
</dbReference>
<dbReference type="RefSeq" id="WP_212009194.1">
    <property type="nucleotide sequence ID" value="NZ_JAAFYZ010000031.1"/>
</dbReference>
<evidence type="ECO:0000313" key="1">
    <source>
        <dbReference type="EMBL" id="MBS2547611.1"/>
    </source>
</evidence>
<organism evidence="1 2">
    <name type="scientific">Catenulispora pinistramenti</name>
    <dbReference type="NCBI Taxonomy" id="2705254"/>
    <lineage>
        <taxon>Bacteria</taxon>
        <taxon>Bacillati</taxon>
        <taxon>Actinomycetota</taxon>
        <taxon>Actinomycetes</taxon>
        <taxon>Catenulisporales</taxon>
        <taxon>Catenulisporaceae</taxon>
        <taxon>Catenulispora</taxon>
    </lineage>
</organism>
<name>A0ABS5KNM1_9ACTN</name>
<evidence type="ECO:0008006" key="3">
    <source>
        <dbReference type="Google" id="ProtNLM"/>
    </source>
</evidence>
<accession>A0ABS5KNM1</accession>
<gene>
    <name evidence="1" type="ORF">KGQ19_12080</name>
</gene>
<keyword evidence="2" id="KW-1185">Reference proteome</keyword>
<dbReference type="Proteomes" id="UP000730482">
    <property type="component" value="Unassembled WGS sequence"/>
</dbReference>
<comment type="caution">
    <text evidence="1">The sequence shown here is derived from an EMBL/GenBank/DDBJ whole genome shotgun (WGS) entry which is preliminary data.</text>
</comment>
<sequence length="79" mass="8272">MRRLAFTAGLITGYVLGARAGRDRYEQLAKSARSVIGHPAAIRARTKAKGTIRSGIDAVAAKTGFSPVTKDDVVIDGTA</sequence>
<reference evidence="1 2" key="1">
    <citation type="submission" date="2020-02" db="EMBL/GenBank/DDBJ databases">
        <title>Acidophilic actinobacteria isolated from forest soil.</title>
        <authorList>
            <person name="Golinska P."/>
        </authorList>
    </citation>
    <scope>NUCLEOTIDE SEQUENCE [LARGE SCALE GENOMIC DNA]</scope>
    <source>
        <strain evidence="1 2">NL8</strain>
    </source>
</reference>
<evidence type="ECO:0000313" key="2">
    <source>
        <dbReference type="Proteomes" id="UP000730482"/>
    </source>
</evidence>